<dbReference type="AlphaFoldDB" id="A0A7J7LHE2"/>
<dbReference type="PANTHER" id="PTHR45934">
    <property type="entry name" value="FAD/NAD(P)-BINDING OXIDOREDUCTASE FAMILY PROTEIN"/>
    <property type="match status" value="1"/>
</dbReference>
<proteinExistence type="predicted"/>
<comment type="caution">
    <text evidence="3">The sequence shown here is derived from an EMBL/GenBank/DDBJ whole genome shotgun (WGS) entry which is preliminary data.</text>
</comment>
<dbReference type="InterPro" id="IPR036188">
    <property type="entry name" value="FAD/NAD-bd_sf"/>
</dbReference>
<dbReference type="Proteomes" id="UP000541444">
    <property type="component" value="Unassembled WGS sequence"/>
</dbReference>
<evidence type="ECO:0000313" key="4">
    <source>
        <dbReference type="Proteomes" id="UP000541444"/>
    </source>
</evidence>
<dbReference type="InterPro" id="IPR044560">
    <property type="entry name" value="MOase"/>
</dbReference>
<dbReference type="PANTHER" id="PTHR45934:SF20">
    <property type="entry name" value="MONOOXYGENASE 2-RELATED"/>
    <property type="match status" value="1"/>
</dbReference>
<accession>A0A7J7LHE2</accession>
<dbReference type="GO" id="GO:0004497">
    <property type="term" value="F:monooxygenase activity"/>
    <property type="evidence" value="ECO:0007669"/>
    <property type="project" value="UniProtKB-KW"/>
</dbReference>
<sequence length="86" mass="9244">MSGDAGRSRSSLYWKEGDALHPMTPDIGQGACSALEDGIILARCLAEALCRIPSDSEDVGIEEESRRIKKGLRSLVKRGDGEVLSL</sequence>
<dbReference type="OrthoDB" id="655030at2759"/>
<keyword evidence="2" id="KW-0503">Monooxygenase</keyword>
<dbReference type="EMBL" id="JACGCM010002283">
    <property type="protein sequence ID" value="KAF6142053.1"/>
    <property type="molecule type" value="Genomic_DNA"/>
</dbReference>
<keyword evidence="1" id="KW-0560">Oxidoreductase</keyword>
<organism evidence="3 4">
    <name type="scientific">Kingdonia uniflora</name>
    <dbReference type="NCBI Taxonomy" id="39325"/>
    <lineage>
        <taxon>Eukaryota</taxon>
        <taxon>Viridiplantae</taxon>
        <taxon>Streptophyta</taxon>
        <taxon>Embryophyta</taxon>
        <taxon>Tracheophyta</taxon>
        <taxon>Spermatophyta</taxon>
        <taxon>Magnoliopsida</taxon>
        <taxon>Ranunculales</taxon>
        <taxon>Circaeasteraceae</taxon>
        <taxon>Kingdonia</taxon>
    </lineage>
</organism>
<dbReference type="SUPFAM" id="SSF51905">
    <property type="entry name" value="FAD/NAD(P)-binding domain"/>
    <property type="match status" value="1"/>
</dbReference>
<dbReference type="Gene3D" id="3.50.50.60">
    <property type="entry name" value="FAD/NAD(P)-binding domain"/>
    <property type="match status" value="1"/>
</dbReference>
<gene>
    <name evidence="3" type="ORF">GIB67_000225</name>
</gene>
<name>A0A7J7LHE2_9MAGN</name>
<reference evidence="3 4" key="1">
    <citation type="journal article" date="2020" name="IScience">
        <title>Genome Sequencing of the Endangered Kingdonia uniflora (Circaeasteraceae, Ranunculales) Reveals Potential Mechanisms of Evolutionary Specialization.</title>
        <authorList>
            <person name="Sun Y."/>
            <person name="Deng T."/>
            <person name="Zhang A."/>
            <person name="Moore M.J."/>
            <person name="Landis J.B."/>
            <person name="Lin N."/>
            <person name="Zhang H."/>
            <person name="Zhang X."/>
            <person name="Huang J."/>
            <person name="Zhang X."/>
            <person name="Sun H."/>
            <person name="Wang H."/>
        </authorList>
    </citation>
    <scope>NUCLEOTIDE SEQUENCE [LARGE SCALE GENOMIC DNA]</scope>
    <source>
        <strain evidence="3">TB1705</strain>
        <tissue evidence="3">Leaf</tissue>
    </source>
</reference>
<keyword evidence="4" id="KW-1185">Reference proteome</keyword>
<evidence type="ECO:0000256" key="2">
    <source>
        <dbReference type="ARBA" id="ARBA00023033"/>
    </source>
</evidence>
<protein>
    <submittedName>
        <fullName evidence="3">Uncharacterized protein</fullName>
    </submittedName>
</protein>
<evidence type="ECO:0000256" key="1">
    <source>
        <dbReference type="ARBA" id="ARBA00023002"/>
    </source>
</evidence>
<evidence type="ECO:0000313" key="3">
    <source>
        <dbReference type="EMBL" id="KAF6142053.1"/>
    </source>
</evidence>